<protein>
    <recommendedName>
        <fullName evidence="1">Phospholipase A2-like domain-containing protein</fullName>
    </recommendedName>
</protein>
<evidence type="ECO:0000259" key="1">
    <source>
        <dbReference type="Pfam" id="PF08398"/>
    </source>
</evidence>
<dbReference type="InterPro" id="IPR013607">
    <property type="entry name" value="Phospholipase_A2-like"/>
</dbReference>
<name>A0ABQ9JRI8_9CUCU</name>
<evidence type="ECO:0000313" key="2">
    <source>
        <dbReference type="EMBL" id="KAJ8980851.1"/>
    </source>
</evidence>
<gene>
    <name evidence="2" type="ORF">NQ317_008910</name>
</gene>
<comment type="caution">
    <text evidence="2">The sequence shown here is derived from an EMBL/GenBank/DDBJ whole genome shotgun (WGS) entry which is preliminary data.</text>
</comment>
<dbReference type="Pfam" id="PF08398">
    <property type="entry name" value="Phospholip_A2_4"/>
    <property type="match status" value="1"/>
</dbReference>
<dbReference type="Gene3D" id="1.20.90.10">
    <property type="entry name" value="Phospholipase A2 domain"/>
    <property type="match status" value="1"/>
</dbReference>
<sequence>MVKRKNVQQSVGRKRGRGLLNTLINKLPVELHIPGYQYCGPGTKLRKRLVRGDTGINPLDEACKVHDITYSKFEDTATRNIADKELAASASKRVKAPDATVGEKIAAFGVSNIMNLKRKLGAVGGGAATIAKAVNDAKTNRKELEEQKRHNLAMEPTAKGKGLDPYKNGLGLYLNPYKKNYR</sequence>
<dbReference type="InterPro" id="IPR036444">
    <property type="entry name" value="PLipase_A2_dom_sf"/>
</dbReference>
<evidence type="ECO:0000313" key="3">
    <source>
        <dbReference type="Proteomes" id="UP001162164"/>
    </source>
</evidence>
<keyword evidence="3" id="KW-1185">Reference proteome</keyword>
<feature type="domain" description="Phospholipase A2-like" evidence="1">
    <location>
        <begin position="30"/>
        <end position="89"/>
    </location>
</feature>
<proteinExistence type="predicted"/>
<dbReference type="Proteomes" id="UP001162164">
    <property type="component" value="Unassembled WGS sequence"/>
</dbReference>
<organism evidence="2 3">
    <name type="scientific">Molorchus minor</name>
    <dbReference type="NCBI Taxonomy" id="1323400"/>
    <lineage>
        <taxon>Eukaryota</taxon>
        <taxon>Metazoa</taxon>
        <taxon>Ecdysozoa</taxon>
        <taxon>Arthropoda</taxon>
        <taxon>Hexapoda</taxon>
        <taxon>Insecta</taxon>
        <taxon>Pterygota</taxon>
        <taxon>Neoptera</taxon>
        <taxon>Endopterygota</taxon>
        <taxon>Coleoptera</taxon>
        <taxon>Polyphaga</taxon>
        <taxon>Cucujiformia</taxon>
        <taxon>Chrysomeloidea</taxon>
        <taxon>Cerambycidae</taxon>
        <taxon>Lamiinae</taxon>
        <taxon>Monochamini</taxon>
        <taxon>Molorchus</taxon>
    </lineage>
</organism>
<accession>A0ABQ9JRI8</accession>
<reference evidence="2" key="1">
    <citation type="journal article" date="2023" name="Insect Mol. Biol.">
        <title>Genome sequencing provides insights into the evolution of gene families encoding plant cell wall-degrading enzymes in longhorned beetles.</title>
        <authorList>
            <person name="Shin N.R."/>
            <person name="Okamura Y."/>
            <person name="Kirsch R."/>
            <person name="Pauchet Y."/>
        </authorList>
    </citation>
    <scope>NUCLEOTIDE SEQUENCE</scope>
    <source>
        <strain evidence="2">MMC_N1</strain>
    </source>
</reference>
<dbReference type="EMBL" id="JAPWTJ010000227">
    <property type="protein sequence ID" value="KAJ8980851.1"/>
    <property type="molecule type" value="Genomic_DNA"/>
</dbReference>